<name>A0ABW0ZK62_9ACTN</name>
<proteinExistence type="predicted"/>
<keyword evidence="2" id="KW-1185">Reference proteome</keyword>
<gene>
    <name evidence="1" type="ORF">ACFPQB_07960</name>
</gene>
<dbReference type="RefSeq" id="WP_136435193.1">
    <property type="nucleotide sequence ID" value="NZ_JBHSNS010000002.1"/>
</dbReference>
<evidence type="ECO:0000313" key="1">
    <source>
        <dbReference type="EMBL" id="MFC5728850.1"/>
    </source>
</evidence>
<comment type="caution">
    <text evidence="1">The sequence shown here is derived from an EMBL/GenBank/DDBJ whole genome shotgun (WGS) entry which is preliminary data.</text>
</comment>
<organism evidence="1 2">
    <name type="scientific">Nocardioides vastitatis</name>
    <dbReference type="NCBI Taxonomy" id="2568655"/>
    <lineage>
        <taxon>Bacteria</taxon>
        <taxon>Bacillati</taxon>
        <taxon>Actinomycetota</taxon>
        <taxon>Actinomycetes</taxon>
        <taxon>Propionibacteriales</taxon>
        <taxon>Nocardioidaceae</taxon>
        <taxon>Nocardioides</taxon>
    </lineage>
</organism>
<protein>
    <recommendedName>
        <fullName evidence="3">Lipoprotein</fullName>
    </recommendedName>
</protein>
<sequence length="170" mass="17890">MRTLWGISWGALAAFAVLLGGCDSGGEPEDARAALDDAEQAVDARTEEVLPVALQELRAAFGTGTAGFESCTMGLAGDARYVAKVQLRQDAGVPPEEAASRVAAQLESAGWTLGDDSIPGRLEAERDGVTLSLTTGQFATDLWLESACVEASDDLTQEYTERDQKDIPAP</sequence>
<accession>A0ABW0ZK62</accession>
<dbReference type="EMBL" id="JBHSNS010000002">
    <property type="protein sequence ID" value="MFC5728850.1"/>
    <property type="molecule type" value="Genomic_DNA"/>
</dbReference>
<evidence type="ECO:0008006" key="3">
    <source>
        <dbReference type="Google" id="ProtNLM"/>
    </source>
</evidence>
<dbReference type="Proteomes" id="UP001596072">
    <property type="component" value="Unassembled WGS sequence"/>
</dbReference>
<evidence type="ECO:0000313" key="2">
    <source>
        <dbReference type="Proteomes" id="UP001596072"/>
    </source>
</evidence>
<dbReference type="PROSITE" id="PS51257">
    <property type="entry name" value="PROKAR_LIPOPROTEIN"/>
    <property type="match status" value="1"/>
</dbReference>
<reference evidence="2" key="1">
    <citation type="journal article" date="2019" name="Int. J. Syst. Evol. Microbiol.">
        <title>The Global Catalogue of Microorganisms (GCM) 10K type strain sequencing project: providing services to taxonomists for standard genome sequencing and annotation.</title>
        <authorList>
            <consortium name="The Broad Institute Genomics Platform"/>
            <consortium name="The Broad Institute Genome Sequencing Center for Infectious Disease"/>
            <person name="Wu L."/>
            <person name="Ma J."/>
        </authorList>
    </citation>
    <scope>NUCLEOTIDE SEQUENCE [LARGE SCALE GENOMIC DNA]</scope>
    <source>
        <strain evidence="2">YIM 94188</strain>
    </source>
</reference>